<protein>
    <submittedName>
        <fullName evidence="1">Uncharacterized protein</fullName>
    </submittedName>
</protein>
<organism evidence="1 2">
    <name type="scientific">Methylobacterium aerolatum</name>
    <dbReference type="NCBI Taxonomy" id="418708"/>
    <lineage>
        <taxon>Bacteria</taxon>
        <taxon>Pseudomonadati</taxon>
        <taxon>Pseudomonadota</taxon>
        <taxon>Alphaproteobacteria</taxon>
        <taxon>Hyphomicrobiales</taxon>
        <taxon>Methylobacteriaceae</taxon>
        <taxon>Methylobacterium</taxon>
    </lineage>
</organism>
<evidence type="ECO:0000313" key="1">
    <source>
        <dbReference type="EMBL" id="MDQ0446086.1"/>
    </source>
</evidence>
<comment type="caution">
    <text evidence="1">The sequence shown here is derived from an EMBL/GenBank/DDBJ whole genome shotgun (WGS) entry which is preliminary data.</text>
</comment>
<dbReference type="EMBL" id="JAUSVP010000001">
    <property type="protein sequence ID" value="MDQ0446086.1"/>
    <property type="molecule type" value="Genomic_DNA"/>
</dbReference>
<accession>A0ABU0HUX2</accession>
<reference evidence="1 2" key="1">
    <citation type="submission" date="2023-07" db="EMBL/GenBank/DDBJ databases">
        <title>Genomic Encyclopedia of Type Strains, Phase IV (KMG-IV): sequencing the most valuable type-strain genomes for metagenomic binning, comparative biology and taxonomic classification.</title>
        <authorList>
            <person name="Goeker M."/>
        </authorList>
    </citation>
    <scope>NUCLEOTIDE SEQUENCE [LARGE SCALE GENOMIC DNA]</scope>
    <source>
        <strain evidence="1 2">DSM 19013</strain>
    </source>
</reference>
<name>A0ABU0HUX2_9HYPH</name>
<proteinExistence type="predicted"/>
<gene>
    <name evidence="1" type="ORF">QO012_000564</name>
</gene>
<keyword evidence="2" id="KW-1185">Reference proteome</keyword>
<evidence type="ECO:0000313" key="2">
    <source>
        <dbReference type="Proteomes" id="UP001231124"/>
    </source>
</evidence>
<sequence length="149" mass="16114">MSRFGYSIFCDDIRNEVGGKLSFIGCYSSVIIVTQKFPLALPKFCIHGFVVTGADEPFRSVSIRCYVPWQQAPILDEKIEVPHIPAQRAMVAELESNVSAPRQIVASASLVLSPFELAGPGLIRVRAVVDGAAEEVGLGALQILAQQGR</sequence>
<dbReference type="Proteomes" id="UP001231124">
    <property type="component" value="Unassembled WGS sequence"/>
</dbReference>
<dbReference type="RefSeq" id="WP_238203470.1">
    <property type="nucleotide sequence ID" value="NZ_BPQE01000013.1"/>
</dbReference>